<proteinExistence type="predicted"/>
<evidence type="ECO:0000313" key="2">
    <source>
        <dbReference type="Proteomes" id="UP000790347"/>
    </source>
</evidence>
<gene>
    <name evidence="1" type="ORF">DERF_007378</name>
</gene>
<dbReference type="EMBL" id="ASGP02000003">
    <property type="protein sequence ID" value="KAH9516649.1"/>
    <property type="molecule type" value="Genomic_DNA"/>
</dbReference>
<protein>
    <submittedName>
        <fullName evidence="1">Uncharacterized protein</fullName>
    </submittedName>
</protein>
<name>A0A922HZ98_DERFA</name>
<dbReference type="Proteomes" id="UP000790347">
    <property type="component" value="Unassembled WGS sequence"/>
</dbReference>
<reference evidence="1" key="2">
    <citation type="journal article" date="2022" name="Res Sq">
        <title>Comparative Genomics Reveals Insights into the Divergent Evolution of Astigmatic Mites and Household Pest Adaptations.</title>
        <authorList>
            <person name="Xiong Q."/>
            <person name="Wan A.T.-Y."/>
            <person name="Liu X.-Y."/>
            <person name="Fung C.S.-H."/>
            <person name="Xiao X."/>
            <person name="Malainual N."/>
            <person name="Hou J."/>
            <person name="Wang L."/>
            <person name="Wang M."/>
            <person name="Yang K."/>
            <person name="Cui Y."/>
            <person name="Leung E."/>
            <person name="Nong W."/>
            <person name="Shin S.-K."/>
            <person name="Au S."/>
            <person name="Jeong K.Y."/>
            <person name="Chew F.T."/>
            <person name="Hui J."/>
            <person name="Leung T.F."/>
            <person name="Tungtrongchitr A."/>
            <person name="Zhong N."/>
            <person name="Liu Z."/>
            <person name="Tsui S."/>
        </authorList>
    </citation>
    <scope>NUCLEOTIDE SEQUENCE</scope>
    <source>
        <strain evidence="1">Derf</strain>
        <tissue evidence="1">Whole organism</tissue>
    </source>
</reference>
<evidence type="ECO:0000313" key="1">
    <source>
        <dbReference type="EMBL" id="KAH9516649.1"/>
    </source>
</evidence>
<accession>A0A922HZ98</accession>
<reference evidence="1" key="1">
    <citation type="submission" date="2013-05" db="EMBL/GenBank/DDBJ databases">
        <authorList>
            <person name="Yim A.K.Y."/>
            <person name="Chan T.F."/>
            <person name="Ji K.M."/>
            <person name="Liu X.Y."/>
            <person name="Zhou J.W."/>
            <person name="Li R.Q."/>
            <person name="Yang K.Y."/>
            <person name="Li J."/>
            <person name="Li M."/>
            <person name="Law P.T.W."/>
            <person name="Wu Y.L."/>
            <person name="Cai Z.L."/>
            <person name="Qin H."/>
            <person name="Bao Y."/>
            <person name="Leung R.K.K."/>
            <person name="Ng P.K.S."/>
            <person name="Zou J."/>
            <person name="Zhong X.J."/>
            <person name="Ran P.X."/>
            <person name="Zhong N.S."/>
            <person name="Liu Z.G."/>
            <person name="Tsui S.K.W."/>
        </authorList>
    </citation>
    <scope>NUCLEOTIDE SEQUENCE</scope>
    <source>
        <strain evidence="1">Derf</strain>
        <tissue evidence="1">Whole organism</tissue>
    </source>
</reference>
<dbReference type="AlphaFoldDB" id="A0A922HZ98"/>
<organism evidence="1 2">
    <name type="scientific">Dermatophagoides farinae</name>
    <name type="common">American house dust mite</name>
    <dbReference type="NCBI Taxonomy" id="6954"/>
    <lineage>
        <taxon>Eukaryota</taxon>
        <taxon>Metazoa</taxon>
        <taxon>Ecdysozoa</taxon>
        <taxon>Arthropoda</taxon>
        <taxon>Chelicerata</taxon>
        <taxon>Arachnida</taxon>
        <taxon>Acari</taxon>
        <taxon>Acariformes</taxon>
        <taxon>Sarcoptiformes</taxon>
        <taxon>Astigmata</taxon>
        <taxon>Psoroptidia</taxon>
        <taxon>Analgoidea</taxon>
        <taxon>Pyroglyphidae</taxon>
        <taxon>Dermatophagoidinae</taxon>
        <taxon>Dermatophagoides</taxon>
    </lineage>
</organism>
<keyword evidence="2" id="KW-1185">Reference proteome</keyword>
<sequence length="110" mass="12842">MISSTNETFSRPNNRSNIRFRHCIRPPDYYSTKWPILWMLCYSSILFISIEPIDGSITQEVKCGNNYPAMRRTSCCLYGCYLIMNIHNIHEKKENFFAFCAKLNSSLSTP</sequence>
<comment type="caution">
    <text evidence="1">The sequence shown here is derived from an EMBL/GenBank/DDBJ whole genome shotgun (WGS) entry which is preliminary data.</text>
</comment>